<feature type="region of interest" description="Disordered" evidence="1">
    <location>
        <begin position="17"/>
        <end position="53"/>
    </location>
</feature>
<protein>
    <submittedName>
        <fullName evidence="3">Uncharacterized protein</fullName>
    </submittedName>
</protein>
<sequence>MKKYLIVFALGALLVGCSSPSTESETTTTTTTESTSEPGGAMSAPAEGMKSTP</sequence>
<dbReference type="RefSeq" id="WP_230840914.1">
    <property type="nucleotide sequence ID" value="NZ_CP063845.1"/>
</dbReference>
<dbReference type="EMBL" id="CP063845">
    <property type="protein sequence ID" value="UFP93856.1"/>
    <property type="molecule type" value="Genomic_DNA"/>
</dbReference>
<keyword evidence="2" id="KW-0732">Signal</keyword>
<organism evidence="3 4">
    <name type="scientific">Gloeobacter morelensis MG652769</name>
    <dbReference type="NCBI Taxonomy" id="2781736"/>
    <lineage>
        <taxon>Bacteria</taxon>
        <taxon>Bacillati</taxon>
        <taxon>Cyanobacteriota</taxon>
        <taxon>Cyanophyceae</taxon>
        <taxon>Gloeobacterales</taxon>
        <taxon>Gloeobacteraceae</taxon>
        <taxon>Gloeobacter</taxon>
        <taxon>Gloeobacter morelensis</taxon>
    </lineage>
</organism>
<evidence type="ECO:0000256" key="2">
    <source>
        <dbReference type="SAM" id="SignalP"/>
    </source>
</evidence>
<keyword evidence="4" id="KW-1185">Reference proteome</keyword>
<evidence type="ECO:0000256" key="1">
    <source>
        <dbReference type="SAM" id="MobiDB-lite"/>
    </source>
</evidence>
<feature type="chain" id="PRO_5046997021" evidence="2">
    <location>
        <begin position="24"/>
        <end position="53"/>
    </location>
</feature>
<name>A0ABY3PJI8_9CYAN</name>
<feature type="signal peptide" evidence="2">
    <location>
        <begin position="1"/>
        <end position="23"/>
    </location>
</feature>
<dbReference type="PROSITE" id="PS51257">
    <property type="entry name" value="PROKAR_LIPOPROTEIN"/>
    <property type="match status" value="1"/>
</dbReference>
<accession>A0ABY3PJI8</accession>
<evidence type="ECO:0000313" key="3">
    <source>
        <dbReference type="EMBL" id="UFP93856.1"/>
    </source>
</evidence>
<evidence type="ECO:0000313" key="4">
    <source>
        <dbReference type="Proteomes" id="UP001054846"/>
    </source>
</evidence>
<proteinExistence type="predicted"/>
<dbReference type="Proteomes" id="UP001054846">
    <property type="component" value="Chromosome"/>
</dbReference>
<reference evidence="3 4" key="1">
    <citation type="journal article" date="2021" name="Genome Biol. Evol.">
        <title>Complete Genome Sequencing of a Novel Gloeobacter Species from a Waterfall Cave in Mexico.</title>
        <authorList>
            <person name="Saw J.H."/>
            <person name="Cardona T."/>
            <person name="Montejano G."/>
        </authorList>
    </citation>
    <scope>NUCLEOTIDE SEQUENCE [LARGE SCALE GENOMIC DNA]</scope>
    <source>
        <strain evidence="3">MG652769</strain>
    </source>
</reference>
<gene>
    <name evidence="3" type="ORF">ISF26_19100</name>
</gene>
<feature type="compositionally biased region" description="Low complexity" evidence="1">
    <location>
        <begin position="18"/>
        <end position="38"/>
    </location>
</feature>